<sequence length="72" mass="8223">MGRKHSESLRLLLFTLLYFTSVGLCNGGSLSGYSCREEERKALLEFKEGLQDPAKHLSSWADQLCREQTHSY</sequence>
<dbReference type="InterPro" id="IPR013210">
    <property type="entry name" value="LRR_N_plant-typ"/>
</dbReference>
<evidence type="ECO:0000313" key="5">
    <source>
        <dbReference type="EMBL" id="KAJ0967151.1"/>
    </source>
</evidence>
<keyword evidence="3" id="KW-0732">Signal</keyword>
<keyword evidence="1" id="KW-0433">Leucine-rich repeat</keyword>
<dbReference type="OrthoDB" id="1937783at2759"/>
<dbReference type="Proteomes" id="UP001085076">
    <property type="component" value="Miscellaneous, Linkage group lg07"/>
</dbReference>
<proteinExistence type="predicted"/>
<name>A0A9D5C5R2_9LILI</name>
<reference evidence="5" key="1">
    <citation type="submission" date="2021-03" db="EMBL/GenBank/DDBJ databases">
        <authorList>
            <person name="Li Z."/>
            <person name="Yang C."/>
        </authorList>
    </citation>
    <scope>NUCLEOTIDE SEQUENCE</scope>
    <source>
        <strain evidence="5">Dzin_1.0</strain>
        <tissue evidence="5">Leaf</tissue>
    </source>
</reference>
<gene>
    <name evidence="5" type="ORF">J5N97_024068</name>
</gene>
<keyword evidence="2" id="KW-0677">Repeat</keyword>
<dbReference type="PROSITE" id="PS51257">
    <property type="entry name" value="PROKAR_LIPOPROTEIN"/>
    <property type="match status" value="1"/>
</dbReference>
<evidence type="ECO:0000259" key="4">
    <source>
        <dbReference type="Pfam" id="PF08263"/>
    </source>
</evidence>
<feature type="domain" description="Leucine-rich repeat-containing N-terminal plant-type" evidence="4">
    <location>
        <begin position="38"/>
        <end position="61"/>
    </location>
</feature>
<evidence type="ECO:0000313" key="6">
    <source>
        <dbReference type="Proteomes" id="UP001085076"/>
    </source>
</evidence>
<feature type="signal peptide" evidence="3">
    <location>
        <begin position="1"/>
        <end position="27"/>
    </location>
</feature>
<evidence type="ECO:0000256" key="1">
    <source>
        <dbReference type="ARBA" id="ARBA00022614"/>
    </source>
</evidence>
<feature type="chain" id="PRO_5038910780" description="Leucine-rich repeat-containing N-terminal plant-type domain-containing protein" evidence="3">
    <location>
        <begin position="28"/>
        <end position="72"/>
    </location>
</feature>
<organism evidence="5 6">
    <name type="scientific">Dioscorea zingiberensis</name>
    <dbReference type="NCBI Taxonomy" id="325984"/>
    <lineage>
        <taxon>Eukaryota</taxon>
        <taxon>Viridiplantae</taxon>
        <taxon>Streptophyta</taxon>
        <taxon>Embryophyta</taxon>
        <taxon>Tracheophyta</taxon>
        <taxon>Spermatophyta</taxon>
        <taxon>Magnoliopsida</taxon>
        <taxon>Liliopsida</taxon>
        <taxon>Dioscoreales</taxon>
        <taxon>Dioscoreaceae</taxon>
        <taxon>Dioscorea</taxon>
    </lineage>
</organism>
<protein>
    <recommendedName>
        <fullName evidence="4">Leucine-rich repeat-containing N-terminal plant-type domain-containing protein</fullName>
    </recommendedName>
</protein>
<dbReference type="Pfam" id="PF08263">
    <property type="entry name" value="LRRNT_2"/>
    <property type="match status" value="1"/>
</dbReference>
<evidence type="ECO:0000256" key="3">
    <source>
        <dbReference type="SAM" id="SignalP"/>
    </source>
</evidence>
<dbReference type="EMBL" id="JAGGNH010000007">
    <property type="protein sequence ID" value="KAJ0967151.1"/>
    <property type="molecule type" value="Genomic_DNA"/>
</dbReference>
<reference evidence="5" key="2">
    <citation type="journal article" date="2022" name="Hortic Res">
        <title>The genome of Dioscorea zingiberensis sheds light on the biosynthesis, origin and evolution of the medicinally important diosgenin saponins.</title>
        <authorList>
            <person name="Li Y."/>
            <person name="Tan C."/>
            <person name="Li Z."/>
            <person name="Guo J."/>
            <person name="Li S."/>
            <person name="Chen X."/>
            <person name="Wang C."/>
            <person name="Dai X."/>
            <person name="Yang H."/>
            <person name="Song W."/>
            <person name="Hou L."/>
            <person name="Xu J."/>
            <person name="Tong Z."/>
            <person name="Xu A."/>
            <person name="Yuan X."/>
            <person name="Wang W."/>
            <person name="Yang Q."/>
            <person name="Chen L."/>
            <person name="Sun Z."/>
            <person name="Wang K."/>
            <person name="Pan B."/>
            <person name="Chen J."/>
            <person name="Bao Y."/>
            <person name="Liu F."/>
            <person name="Qi X."/>
            <person name="Gang D.R."/>
            <person name="Wen J."/>
            <person name="Li J."/>
        </authorList>
    </citation>
    <scope>NUCLEOTIDE SEQUENCE</scope>
    <source>
        <strain evidence="5">Dzin_1.0</strain>
    </source>
</reference>
<keyword evidence="6" id="KW-1185">Reference proteome</keyword>
<evidence type="ECO:0000256" key="2">
    <source>
        <dbReference type="ARBA" id="ARBA00022737"/>
    </source>
</evidence>
<accession>A0A9D5C5R2</accession>
<dbReference type="AlphaFoldDB" id="A0A9D5C5R2"/>
<comment type="caution">
    <text evidence="5">The sequence shown here is derived from an EMBL/GenBank/DDBJ whole genome shotgun (WGS) entry which is preliminary data.</text>
</comment>